<dbReference type="PANTHER" id="PTHR47974">
    <property type="entry name" value="OS07G0415500 PROTEIN"/>
    <property type="match status" value="1"/>
</dbReference>
<accession>A0A7J7NDC0</accession>
<sequence length="411" mass="46083">MIFNNIKPNPLASVNRAKSYFNSQGSTESSLVRPISVVPPGLDSSRAANPKETEAIAVIRGMQAAHGRDSTPSPNVMTTNENTKLKEVARLPREFCYEDLKKATRNFQHKLGRGGSGSVFKGVLKDGTLVAVKQVERKEYEERQFKAEMLQLQVYNMFILYKAAVDVAKALAYLHENYNRKILHLDIKPKNILLDENNHAVVSDFGLSSLINKKESGVHTISRGTPGYKAPKLLLGHRISEEFYNLGISEKCDVFSYGVLLLDMFFGKRNVCFDRKGNRFNYYANLDDIVILEKDKAFLKLIDKRVLEAGLGPQANNLGGDIQSIHNQPEVNFARLQEVHQEVDGVPAEVRQAEDSSNKKVHIPAHNRLSKGSGDHNPCKGHIPRQTVVARPYVTQEHITKHIKELFEAQA</sequence>
<keyword evidence="6" id="KW-0418">Kinase</keyword>
<evidence type="ECO:0000256" key="6">
    <source>
        <dbReference type="ARBA" id="ARBA00022777"/>
    </source>
</evidence>
<comment type="similarity">
    <text evidence="11">Belongs to the protein kinase superfamily.</text>
</comment>
<dbReference type="InterPro" id="IPR000719">
    <property type="entry name" value="Prot_kinase_dom"/>
</dbReference>
<keyword evidence="9" id="KW-0472">Membrane</keyword>
<feature type="binding site" evidence="10">
    <location>
        <position position="133"/>
    </location>
    <ligand>
        <name>ATP</name>
        <dbReference type="ChEBI" id="CHEBI:30616"/>
    </ligand>
</feature>
<keyword evidence="3" id="KW-0812">Transmembrane</keyword>
<evidence type="ECO:0000256" key="5">
    <source>
        <dbReference type="ARBA" id="ARBA00022741"/>
    </source>
</evidence>
<dbReference type="GO" id="GO:0004674">
    <property type="term" value="F:protein serine/threonine kinase activity"/>
    <property type="evidence" value="ECO:0007669"/>
    <property type="project" value="UniProtKB-KW"/>
</dbReference>
<keyword evidence="5 10" id="KW-0547">Nucleotide-binding</keyword>
<comment type="subcellular location">
    <subcellularLocation>
        <location evidence="1">Membrane</location>
        <topology evidence="1">Single-pass membrane protein</topology>
    </subcellularLocation>
</comment>
<dbReference type="AlphaFoldDB" id="A0A7J7NDC0"/>
<comment type="caution">
    <text evidence="13">The sequence shown here is derived from an EMBL/GenBank/DDBJ whole genome shotgun (WGS) entry which is preliminary data.</text>
</comment>
<name>A0A7J7NDC0_9MAGN</name>
<dbReference type="Gene3D" id="3.30.200.20">
    <property type="entry name" value="Phosphorylase Kinase, domain 1"/>
    <property type="match status" value="1"/>
</dbReference>
<evidence type="ECO:0000313" key="14">
    <source>
        <dbReference type="Proteomes" id="UP000541444"/>
    </source>
</evidence>
<evidence type="ECO:0000259" key="12">
    <source>
        <dbReference type="PROSITE" id="PS50011"/>
    </source>
</evidence>
<keyword evidence="7 10" id="KW-0067">ATP-binding</keyword>
<dbReference type="OrthoDB" id="1711006at2759"/>
<evidence type="ECO:0000256" key="8">
    <source>
        <dbReference type="ARBA" id="ARBA00022989"/>
    </source>
</evidence>
<evidence type="ECO:0000256" key="4">
    <source>
        <dbReference type="ARBA" id="ARBA00022729"/>
    </source>
</evidence>
<dbReference type="Pfam" id="PF00069">
    <property type="entry name" value="Pkinase"/>
    <property type="match status" value="1"/>
</dbReference>
<evidence type="ECO:0000313" key="13">
    <source>
        <dbReference type="EMBL" id="KAF6165054.1"/>
    </source>
</evidence>
<protein>
    <recommendedName>
        <fullName evidence="12">Protein kinase domain-containing protein</fullName>
    </recommendedName>
</protein>
<dbReference type="SUPFAM" id="SSF56112">
    <property type="entry name" value="Protein kinase-like (PK-like)"/>
    <property type="match status" value="1"/>
</dbReference>
<evidence type="ECO:0000256" key="1">
    <source>
        <dbReference type="ARBA" id="ARBA00004167"/>
    </source>
</evidence>
<dbReference type="SMART" id="SM00220">
    <property type="entry name" value="S_TKc"/>
    <property type="match status" value="1"/>
</dbReference>
<evidence type="ECO:0000256" key="9">
    <source>
        <dbReference type="ARBA" id="ARBA00023136"/>
    </source>
</evidence>
<reference evidence="13 14" key="1">
    <citation type="journal article" date="2020" name="IScience">
        <title>Genome Sequencing of the Endangered Kingdonia uniflora (Circaeasteraceae, Ranunculales) Reveals Potential Mechanisms of Evolutionary Specialization.</title>
        <authorList>
            <person name="Sun Y."/>
            <person name="Deng T."/>
            <person name="Zhang A."/>
            <person name="Moore M.J."/>
            <person name="Landis J.B."/>
            <person name="Lin N."/>
            <person name="Zhang H."/>
            <person name="Zhang X."/>
            <person name="Huang J."/>
            <person name="Zhang X."/>
            <person name="Sun H."/>
            <person name="Wang H."/>
        </authorList>
    </citation>
    <scope>NUCLEOTIDE SEQUENCE [LARGE SCALE GENOMIC DNA]</scope>
    <source>
        <strain evidence="13">TB1705</strain>
        <tissue evidence="13">Leaf</tissue>
    </source>
</reference>
<dbReference type="GO" id="GO:0016020">
    <property type="term" value="C:membrane"/>
    <property type="evidence" value="ECO:0007669"/>
    <property type="project" value="UniProtKB-SubCell"/>
</dbReference>
<dbReference type="Proteomes" id="UP000541444">
    <property type="component" value="Unassembled WGS sequence"/>
</dbReference>
<dbReference type="PROSITE" id="PS50011">
    <property type="entry name" value="PROTEIN_KINASE_DOM"/>
    <property type="match status" value="1"/>
</dbReference>
<evidence type="ECO:0000256" key="11">
    <source>
        <dbReference type="RuleBase" id="RU000304"/>
    </source>
</evidence>
<dbReference type="PROSITE" id="PS00108">
    <property type="entry name" value="PROTEIN_KINASE_ST"/>
    <property type="match status" value="1"/>
</dbReference>
<keyword evidence="8" id="KW-1133">Transmembrane helix</keyword>
<evidence type="ECO:0000256" key="3">
    <source>
        <dbReference type="ARBA" id="ARBA00022692"/>
    </source>
</evidence>
<organism evidence="13 14">
    <name type="scientific">Kingdonia uniflora</name>
    <dbReference type="NCBI Taxonomy" id="39325"/>
    <lineage>
        <taxon>Eukaryota</taxon>
        <taxon>Viridiplantae</taxon>
        <taxon>Streptophyta</taxon>
        <taxon>Embryophyta</taxon>
        <taxon>Tracheophyta</taxon>
        <taxon>Spermatophyta</taxon>
        <taxon>Magnoliopsida</taxon>
        <taxon>Ranunculales</taxon>
        <taxon>Circaeasteraceae</taxon>
        <taxon>Kingdonia</taxon>
    </lineage>
</organism>
<evidence type="ECO:0000256" key="2">
    <source>
        <dbReference type="ARBA" id="ARBA00022679"/>
    </source>
</evidence>
<dbReference type="PANTHER" id="PTHR47974:SF24">
    <property type="entry name" value="RECEPTOR-LIKE SERINE_THREONINE-PROTEIN KINASE"/>
    <property type="match status" value="1"/>
</dbReference>
<proteinExistence type="inferred from homology"/>
<keyword evidence="4" id="KW-0732">Signal</keyword>
<dbReference type="Gene3D" id="1.10.510.10">
    <property type="entry name" value="Transferase(Phosphotransferase) domain 1"/>
    <property type="match status" value="1"/>
</dbReference>
<dbReference type="InterPro" id="IPR017441">
    <property type="entry name" value="Protein_kinase_ATP_BS"/>
</dbReference>
<dbReference type="EMBL" id="JACGCM010000859">
    <property type="protein sequence ID" value="KAF6165054.1"/>
    <property type="molecule type" value="Genomic_DNA"/>
</dbReference>
<feature type="domain" description="Protein kinase" evidence="12">
    <location>
        <begin position="1"/>
        <end position="343"/>
    </location>
</feature>
<dbReference type="PROSITE" id="PS00107">
    <property type="entry name" value="PROTEIN_KINASE_ATP"/>
    <property type="match status" value="1"/>
</dbReference>
<evidence type="ECO:0000256" key="10">
    <source>
        <dbReference type="PROSITE-ProRule" id="PRU10141"/>
    </source>
</evidence>
<keyword evidence="11" id="KW-0723">Serine/threonine-protein kinase</keyword>
<keyword evidence="2" id="KW-0808">Transferase</keyword>
<gene>
    <name evidence="13" type="ORF">GIB67_000638</name>
</gene>
<dbReference type="GO" id="GO:0005524">
    <property type="term" value="F:ATP binding"/>
    <property type="evidence" value="ECO:0007669"/>
    <property type="project" value="UniProtKB-UniRule"/>
</dbReference>
<keyword evidence="14" id="KW-1185">Reference proteome</keyword>
<dbReference type="InterPro" id="IPR011009">
    <property type="entry name" value="Kinase-like_dom_sf"/>
</dbReference>
<evidence type="ECO:0000256" key="7">
    <source>
        <dbReference type="ARBA" id="ARBA00022840"/>
    </source>
</evidence>
<dbReference type="InterPro" id="IPR008271">
    <property type="entry name" value="Ser/Thr_kinase_AS"/>
</dbReference>